<proteinExistence type="predicted"/>
<feature type="compositionally biased region" description="Acidic residues" evidence="1">
    <location>
        <begin position="84"/>
        <end position="101"/>
    </location>
</feature>
<dbReference type="Gramene" id="Kaladp0009s0023.1.v1.1">
    <property type="protein sequence ID" value="Kaladp0009s0023.1.v1.1"/>
    <property type="gene ID" value="Kaladp0009s0023.v1.1"/>
</dbReference>
<protein>
    <submittedName>
        <fullName evidence="2">Uncharacterized protein</fullName>
    </submittedName>
</protein>
<sequence>MTSRFSSWTRLCRSYVGLSRGCDSSAAASRIGAAVGGFRPGFFSRFPASRAYARSRDRSSTYNLFNKGKAGYDEFRKAWAKEQGDDDDTGLWTGSEEDEDKDDNKPRSLKDEIRKLKKKAKENSDKIDADDSDELWGVWSGSDDEKTLWTGDECDSDADTPTEPHPNEKSDAYIDKIFEFEDIDRPRYRTLTEALNDEDGTKDPHEELTPGKQARKLAVQNALKKLKKGPDGRYINVFDVMCDLDILVGAFENIVSGPEYAELRKGGPRRLNMDFFRDIQAKMRDPNYEIWQAVFKASPHKYFGNPDVNNKLLITSLKVLFFRSATPLD</sequence>
<dbReference type="AlphaFoldDB" id="A0A7N0RGA1"/>
<evidence type="ECO:0000313" key="3">
    <source>
        <dbReference type="Proteomes" id="UP000594263"/>
    </source>
</evidence>
<dbReference type="Proteomes" id="UP000594263">
    <property type="component" value="Unplaced"/>
</dbReference>
<dbReference type="PANTHER" id="PTHR38393">
    <property type="entry name" value="GLUTAMYL-TRNA (GLN) AMIDOTRANSFERASE SUBUNIT C"/>
    <property type="match status" value="1"/>
</dbReference>
<name>A0A7N0RGA1_KALFE</name>
<evidence type="ECO:0000256" key="1">
    <source>
        <dbReference type="SAM" id="MobiDB-lite"/>
    </source>
</evidence>
<reference evidence="2" key="1">
    <citation type="submission" date="2021-01" db="UniProtKB">
        <authorList>
            <consortium name="EnsemblPlants"/>
        </authorList>
    </citation>
    <scope>IDENTIFICATION</scope>
</reference>
<dbReference type="OMA" id="PFAATVC"/>
<dbReference type="EnsemblPlants" id="Kaladp0009s0023.1.v1.1">
    <property type="protein sequence ID" value="Kaladp0009s0023.1.v1.1"/>
    <property type="gene ID" value="Kaladp0009s0023.v1.1"/>
</dbReference>
<feature type="region of interest" description="Disordered" evidence="1">
    <location>
        <begin position="119"/>
        <end position="170"/>
    </location>
</feature>
<dbReference type="PANTHER" id="PTHR38393:SF1">
    <property type="entry name" value="GLUTAMYL-TRNA (GLN) AMIDOTRANSFERASE SUBUNIT C"/>
    <property type="match status" value="1"/>
</dbReference>
<organism evidence="2 3">
    <name type="scientific">Kalanchoe fedtschenkoi</name>
    <name type="common">Lavender scallops</name>
    <name type="synonym">South American air plant</name>
    <dbReference type="NCBI Taxonomy" id="63787"/>
    <lineage>
        <taxon>Eukaryota</taxon>
        <taxon>Viridiplantae</taxon>
        <taxon>Streptophyta</taxon>
        <taxon>Embryophyta</taxon>
        <taxon>Tracheophyta</taxon>
        <taxon>Spermatophyta</taxon>
        <taxon>Magnoliopsida</taxon>
        <taxon>eudicotyledons</taxon>
        <taxon>Gunneridae</taxon>
        <taxon>Pentapetalae</taxon>
        <taxon>Saxifragales</taxon>
        <taxon>Crassulaceae</taxon>
        <taxon>Kalanchoe</taxon>
    </lineage>
</organism>
<feature type="region of interest" description="Disordered" evidence="1">
    <location>
        <begin position="84"/>
        <end position="107"/>
    </location>
</feature>
<accession>A0A7N0RGA1</accession>
<evidence type="ECO:0000313" key="2">
    <source>
        <dbReference type="EnsemblPlants" id="Kaladp0009s0023.1.v1.1"/>
    </source>
</evidence>
<keyword evidence="3" id="KW-1185">Reference proteome</keyword>